<evidence type="ECO:0000313" key="2">
    <source>
        <dbReference type="Proteomes" id="UP000381693"/>
    </source>
</evidence>
<proteinExistence type="predicted"/>
<protein>
    <submittedName>
        <fullName evidence="1">Uncharacterized protein</fullName>
    </submittedName>
</protein>
<sequence>MASHRLVSEQQAGSGWRHWQAAGRHGGCQTREIASQRRKTRLCILSFGAFPGCGRTSPQNLRGSQRSRRPYPKLKSYRTIRRVYIIIPGCRGAESTALCGSASWPFRSRARLGTGGSRRASPKKHPKRSAAFQGSLLVQLAGNGQPWIGLFSRIPRELNALFPKLDLLPRFAHPSKWAL</sequence>
<accession>A0A5E6ME89</accession>
<keyword evidence="2" id="KW-1185">Reference proteome</keyword>
<dbReference type="AlphaFoldDB" id="A0A5E6ME89"/>
<dbReference type="EMBL" id="CABFUZ020000175">
    <property type="protein sequence ID" value="VVM07524.1"/>
    <property type="molecule type" value="Genomic_DNA"/>
</dbReference>
<comment type="caution">
    <text evidence="1">The sequence shown here is derived from an EMBL/GenBank/DDBJ whole genome shotgun (WGS) entry which is preliminary data.</text>
</comment>
<reference evidence="1" key="1">
    <citation type="submission" date="2019-09" db="EMBL/GenBank/DDBJ databases">
        <authorList>
            <person name="Cremers G."/>
        </authorList>
    </citation>
    <scope>NUCLEOTIDE SEQUENCE [LARGE SCALE GENOMIC DNA]</scope>
    <source>
        <strain evidence="1">3B</strain>
    </source>
</reference>
<gene>
    <name evidence="1" type="ORF">MAMC_01674</name>
</gene>
<evidence type="ECO:0000313" key="1">
    <source>
        <dbReference type="EMBL" id="VVM07524.1"/>
    </source>
</evidence>
<name>A0A5E6ME89_9BACT</name>
<dbReference type="Proteomes" id="UP000381693">
    <property type="component" value="Unassembled WGS sequence"/>
</dbReference>
<organism evidence="1 2">
    <name type="scientific">Methylacidimicrobium cyclopophantes</name>
    <dbReference type="NCBI Taxonomy" id="1041766"/>
    <lineage>
        <taxon>Bacteria</taxon>
        <taxon>Pseudomonadati</taxon>
        <taxon>Verrucomicrobiota</taxon>
        <taxon>Methylacidimicrobium</taxon>
    </lineage>
</organism>